<dbReference type="PROSITE" id="PS00141">
    <property type="entry name" value="ASP_PROTEASE"/>
    <property type="match status" value="1"/>
</dbReference>
<feature type="domain" description="Peptidase A1" evidence="4">
    <location>
        <begin position="55"/>
        <end position="389"/>
    </location>
</feature>
<dbReference type="OrthoDB" id="771136at2759"/>
<comment type="similarity">
    <text evidence="1">Belongs to the peptidase A1 family.</text>
</comment>
<dbReference type="InParanoid" id="A0A1U7ZP25"/>
<evidence type="ECO:0000259" key="4">
    <source>
        <dbReference type="PROSITE" id="PS51767"/>
    </source>
</evidence>
<dbReference type="Gene3D" id="2.40.70.10">
    <property type="entry name" value="Acid Proteases"/>
    <property type="match status" value="2"/>
</dbReference>
<dbReference type="KEGG" id="nnu:104592650"/>
<name>A0A1U7ZP25_NELNU</name>
<dbReference type="CDD" id="cd05471">
    <property type="entry name" value="pepsin_like"/>
    <property type="match status" value="1"/>
</dbReference>
<dbReference type="PANTHER" id="PTHR13683">
    <property type="entry name" value="ASPARTYL PROTEASES"/>
    <property type="match status" value="1"/>
</dbReference>
<feature type="active site" evidence="2">
    <location>
        <position position="73"/>
    </location>
</feature>
<dbReference type="PANTHER" id="PTHR13683:SF811">
    <property type="entry name" value="OS02G0314600 PROTEIN"/>
    <property type="match status" value="1"/>
</dbReference>
<dbReference type="InterPro" id="IPR001969">
    <property type="entry name" value="Aspartic_peptidase_AS"/>
</dbReference>
<dbReference type="eggNOG" id="KOG1339">
    <property type="taxonomic scope" value="Eukaryota"/>
</dbReference>
<keyword evidence="5" id="KW-1185">Reference proteome</keyword>
<dbReference type="GO" id="GO:0006508">
    <property type="term" value="P:proteolysis"/>
    <property type="evidence" value="ECO:0007669"/>
    <property type="project" value="InterPro"/>
</dbReference>
<dbReference type="SUPFAM" id="SSF50630">
    <property type="entry name" value="Acid proteases"/>
    <property type="match status" value="1"/>
</dbReference>
<feature type="chain" id="PRO_5010538708" evidence="3">
    <location>
        <begin position="20"/>
        <end position="389"/>
    </location>
</feature>
<dbReference type="InterPro" id="IPR032861">
    <property type="entry name" value="TAXi_N"/>
</dbReference>
<sequence>MPITVLCLLVLVLASSSSSSCHSQAWKTRVFVKHHHKAVPDEFKEEIMIESGKDYFIKIDVGSPYQSIEVLIDTGSHITWFFTPYSTPNMSSSIYFTPMHPYKSKTIHYVLKNEEECQMASRRERYGDADDDNCWIMCKYLDKSEVTGTLTIDSLQIGSGSEVSSFKAQHFLFSLIVKSTGLMDINLFGFSTPYGPKLGFLSQINAFAFSYCLPRQDGAGTLAINHDAILQGPSTPLVVNTDGHYRLQVVGIRIFDEIMNISSEAILDTGANLSYFPSKIIKFMMAKLQNRLGIEAESLRGVSNYCYEKELMDDIEDFNFTLIYTEGVEQVVIKYVFFIPLWGPDNKNFCCAIVEIEEYDEIHIGSIMQQNYNFVKNRALINPTECNLL</sequence>
<evidence type="ECO:0000256" key="1">
    <source>
        <dbReference type="ARBA" id="ARBA00007447"/>
    </source>
</evidence>
<dbReference type="InterPro" id="IPR034164">
    <property type="entry name" value="Pepsin-like_dom"/>
</dbReference>
<evidence type="ECO:0000256" key="2">
    <source>
        <dbReference type="PIRSR" id="PIRSR601461-1"/>
    </source>
</evidence>
<dbReference type="GO" id="GO:0004190">
    <property type="term" value="F:aspartic-type endopeptidase activity"/>
    <property type="evidence" value="ECO:0007669"/>
    <property type="project" value="InterPro"/>
</dbReference>
<keyword evidence="3" id="KW-0732">Signal</keyword>
<feature type="signal peptide" evidence="3">
    <location>
        <begin position="1"/>
        <end position="19"/>
    </location>
</feature>
<dbReference type="PROSITE" id="PS51767">
    <property type="entry name" value="PEPTIDASE_A1"/>
    <property type="match status" value="1"/>
</dbReference>
<accession>A0A1U7ZP25</accession>
<reference evidence="6" key="1">
    <citation type="submission" date="2025-08" db="UniProtKB">
        <authorList>
            <consortium name="RefSeq"/>
        </authorList>
    </citation>
    <scope>IDENTIFICATION</scope>
</reference>
<dbReference type="Proteomes" id="UP000189703">
    <property type="component" value="Unplaced"/>
</dbReference>
<dbReference type="InterPro" id="IPR001461">
    <property type="entry name" value="Aspartic_peptidase_A1"/>
</dbReference>
<organism evidence="5 6">
    <name type="scientific">Nelumbo nucifera</name>
    <name type="common">Sacred lotus</name>
    <dbReference type="NCBI Taxonomy" id="4432"/>
    <lineage>
        <taxon>Eukaryota</taxon>
        <taxon>Viridiplantae</taxon>
        <taxon>Streptophyta</taxon>
        <taxon>Embryophyta</taxon>
        <taxon>Tracheophyta</taxon>
        <taxon>Spermatophyta</taxon>
        <taxon>Magnoliopsida</taxon>
        <taxon>Proteales</taxon>
        <taxon>Nelumbonaceae</taxon>
        <taxon>Nelumbo</taxon>
    </lineage>
</organism>
<feature type="active site" evidence="2">
    <location>
        <position position="268"/>
    </location>
</feature>
<protein>
    <submittedName>
        <fullName evidence="6">Protein ASPARTIC PROTEASE IN GUARD CELL 1-like</fullName>
    </submittedName>
</protein>
<dbReference type="Pfam" id="PF14543">
    <property type="entry name" value="TAXi_N"/>
    <property type="match status" value="1"/>
</dbReference>
<evidence type="ECO:0000313" key="5">
    <source>
        <dbReference type="Proteomes" id="UP000189703"/>
    </source>
</evidence>
<dbReference type="STRING" id="4432.A0A1U7ZP25"/>
<proteinExistence type="inferred from homology"/>
<dbReference type="InterPro" id="IPR021109">
    <property type="entry name" value="Peptidase_aspartic_dom_sf"/>
</dbReference>
<dbReference type="RefSeq" id="XP_010250385.1">
    <property type="nucleotide sequence ID" value="XM_010252083.1"/>
</dbReference>
<evidence type="ECO:0000313" key="6">
    <source>
        <dbReference type="RefSeq" id="XP_010250385.1"/>
    </source>
</evidence>
<gene>
    <name evidence="6" type="primary">LOC104592650</name>
</gene>
<dbReference type="InterPro" id="IPR033121">
    <property type="entry name" value="PEPTIDASE_A1"/>
</dbReference>
<dbReference type="GeneID" id="104592650"/>
<dbReference type="AlphaFoldDB" id="A0A1U7ZP25"/>
<evidence type="ECO:0000256" key="3">
    <source>
        <dbReference type="SAM" id="SignalP"/>
    </source>
</evidence>